<keyword evidence="4" id="KW-0055">Arginine biosynthesis</keyword>
<dbReference type="PANTHER" id="PTHR11587:SF2">
    <property type="entry name" value="ARGININOSUCCINATE SYNTHASE"/>
    <property type="match status" value="1"/>
</dbReference>
<organism evidence="13 14">
    <name type="scientific">Pycnococcus provasolii</name>
    <dbReference type="NCBI Taxonomy" id="41880"/>
    <lineage>
        <taxon>Eukaryota</taxon>
        <taxon>Viridiplantae</taxon>
        <taxon>Chlorophyta</taxon>
        <taxon>Pseudoscourfieldiophyceae</taxon>
        <taxon>Pseudoscourfieldiales</taxon>
        <taxon>Pycnococcaceae</taxon>
        <taxon>Pycnococcus</taxon>
    </lineage>
</organism>
<dbReference type="NCBIfam" id="TIGR00032">
    <property type="entry name" value="argG"/>
    <property type="match status" value="1"/>
</dbReference>
<evidence type="ECO:0000256" key="10">
    <source>
        <dbReference type="SAM" id="MobiDB-lite"/>
    </source>
</evidence>
<dbReference type="GO" id="GO:0005737">
    <property type="term" value="C:cytoplasm"/>
    <property type="evidence" value="ECO:0007669"/>
    <property type="project" value="TreeGrafter"/>
</dbReference>
<keyword evidence="5" id="KW-0436">Ligase</keyword>
<comment type="subunit">
    <text evidence="2">Homotetramer.</text>
</comment>
<dbReference type="SUPFAM" id="SSF52402">
    <property type="entry name" value="Adenine nucleotide alpha hydrolases-like"/>
    <property type="match status" value="1"/>
</dbReference>
<dbReference type="InterPro" id="IPR018223">
    <property type="entry name" value="Arginosuc_synth_CS"/>
</dbReference>
<dbReference type="GO" id="GO:0004055">
    <property type="term" value="F:argininosuccinate synthase activity"/>
    <property type="evidence" value="ECO:0007669"/>
    <property type="project" value="UniProtKB-EC"/>
</dbReference>
<dbReference type="FunFam" id="3.40.50.620:FF:000019">
    <property type="entry name" value="Argininosuccinate synthase"/>
    <property type="match status" value="1"/>
</dbReference>
<dbReference type="InterPro" id="IPR014729">
    <property type="entry name" value="Rossmann-like_a/b/a_fold"/>
</dbReference>
<dbReference type="PROSITE" id="PS00564">
    <property type="entry name" value="ARGININOSUCCIN_SYN_1"/>
    <property type="match status" value="1"/>
</dbReference>
<dbReference type="OrthoDB" id="1688907at2759"/>
<evidence type="ECO:0000259" key="12">
    <source>
        <dbReference type="Pfam" id="PF20979"/>
    </source>
</evidence>
<dbReference type="Pfam" id="PF20979">
    <property type="entry name" value="Arginosuc_syn_C"/>
    <property type="match status" value="1"/>
</dbReference>
<dbReference type="InterPro" id="IPR024074">
    <property type="entry name" value="AS_cat/multimer_dom_body"/>
</dbReference>
<dbReference type="InterPro" id="IPR001518">
    <property type="entry name" value="Arginosuc_synth"/>
</dbReference>
<dbReference type="Gene3D" id="1.20.5.470">
    <property type="entry name" value="Single helix bin"/>
    <property type="match status" value="1"/>
</dbReference>
<dbReference type="EMBL" id="BNJQ01000001">
    <property type="protein sequence ID" value="GHP01509.1"/>
    <property type="molecule type" value="Genomic_DNA"/>
</dbReference>
<feature type="region of interest" description="Disordered" evidence="10">
    <location>
        <begin position="1"/>
        <end position="35"/>
    </location>
</feature>
<dbReference type="HAMAP" id="MF_00005">
    <property type="entry name" value="Arg_succ_synth_type1"/>
    <property type="match status" value="1"/>
</dbReference>
<dbReference type="FunFam" id="3.90.1260.10:FF:000007">
    <property type="entry name" value="Argininosuccinate synthase"/>
    <property type="match status" value="1"/>
</dbReference>
<evidence type="ECO:0000256" key="2">
    <source>
        <dbReference type="ARBA" id="ARBA00011881"/>
    </source>
</evidence>
<comment type="pathway">
    <text evidence="1">Amino-acid biosynthesis; L-arginine biosynthesis; L-arginine from L-ornithine and carbamoyl phosphate: step 2/3.</text>
</comment>
<evidence type="ECO:0000256" key="4">
    <source>
        <dbReference type="ARBA" id="ARBA00022571"/>
    </source>
</evidence>
<evidence type="ECO:0000256" key="9">
    <source>
        <dbReference type="ARBA" id="ARBA00029916"/>
    </source>
</evidence>
<feature type="domain" description="Arginosuccinate synthase C-terminal" evidence="12">
    <location>
        <begin position="217"/>
        <end position="434"/>
    </location>
</feature>
<evidence type="ECO:0000313" key="14">
    <source>
        <dbReference type="Proteomes" id="UP000660262"/>
    </source>
</evidence>
<dbReference type="InterPro" id="IPR048267">
    <property type="entry name" value="Arginosuc_syn_N"/>
</dbReference>
<dbReference type="Pfam" id="PF00764">
    <property type="entry name" value="Arginosuc_synth"/>
    <property type="match status" value="1"/>
</dbReference>
<comment type="caution">
    <text evidence="13">The sequence shown here is derived from an EMBL/GenBank/DDBJ whole genome shotgun (WGS) entry which is preliminary data.</text>
</comment>
<dbReference type="Gene3D" id="3.90.1260.10">
    <property type="entry name" value="Argininosuccinate synthetase, chain A, domain 2"/>
    <property type="match status" value="1"/>
</dbReference>
<evidence type="ECO:0000256" key="7">
    <source>
        <dbReference type="ARBA" id="ARBA00022741"/>
    </source>
</evidence>
<dbReference type="InterPro" id="IPR023434">
    <property type="entry name" value="Arginosuc_synth_type_1_subfam"/>
</dbReference>
<evidence type="ECO:0000313" key="13">
    <source>
        <dbReference type="EMBL" id="GHP01509.1"/>
    </source>
</evidence>
<dbReference type="GO" id="GO:0000050">
    <property type="term" value="P:urea cycle"/>
    <property type="evidence" value="ECO:0007669"/>
    <property type="project" value="TreeGrafter"/>
</dbReference>
<keyword evidence="14" id="KW-1185">Reference proteome</keyword>
<accession>A0A830H7J2</accession>
<evidence type="ECO:0000256" key="3">
    <source>
        <dbReference type="ARBA" id="ARBA00012286"/>
    </source>
</evidence>
<keyword evidence="7" id="KW-0547">Nucleotide-binding</keyword>
<dbReference type="Gene3D" id="3.40.50.620">
    <property type="entry name" value="HUPs"/>
    <property type="match status" value="1"/>
</dbReference>
<evidence type="ECO:0000256" key="5">
    <source>
        <dbReference type="ARBA" id="ARBA00022598"/>
    </source>
</evidence>
<name>A0A830H7J2_9CHLO</name>
<dbReference type="CDD" id="cd01999">
    <property type="entry name" value="ASS"/>
    <property type="match status" value="1"/>
</dbReference>
<dbReference type="GO" id="GO:0005524">
    <property type="term" value="F:ATP binding"/>
    <property type="evidence" value="ECO:0007669"/>
    <property type="project" value="UniProtKB-KW"/>
</dbReference>
<dbReference type="PANTHER" id="PTHR11587">
    <property type="entry name" value="ARGININOSUCCINATE SYNTHASE"/>
    <property type="match status" value="1"/>
</dbReference>
<dbReference type="UniPathway" id="UPA00068">
    <property type="reaction ID" value="UER00113"/>
</dbReference>
<sequence>MSLTTRSSLPSGGSRRPSFHTRSKGRSSSIVSARAAGKSGPVKKVVLAYSGGLDTSIILKWLQDEYNCEVVTFTADLGQGEEVEPARAKAEAMGCKEIFVDDLREEFVRDYVFPMFRGNALYEGTYLLGTSIARPLISKRQIEIANMVGADAVSHGATGKGNDQIRFELGYYALKPDIKVIAPWREWDLHSRSSMVAYADKAGIPVPEAKRGDASAYSRDANLLHISHEGNQLEDPWWEPEEDMWTRTVSWYDAPDEPTELVITFDKGDPVAINGEDMKPHEILTKLNEVGGANGVGRLDIVESRYVGMKSRGAYETPGGTVLFHARRALESICLDRGEMHMKDEMSAQYSELIYNGFWFSPDREMMQAAIDKCSESVKGDVRLKLYKGNVIITGRRSPNSLFDEKLSTFEDDEGLYDQSDAGGFIKLNALRLRTLNRVRGGH</sequence>
<dbReference type="SUPFAM" id="SSF69864">
    <property type="entry name" value="Argininosuccinate synthetase, C-terminal domain"/>
    <property type="match status" value="1"/>
</dbReference>
<feature type="domain" description="Arginosuccinate synthase-like N-terminal" evidence="11">
    <location>
        <begin position="44"/>
        <end position="205"/>
    </location>
</feature>
<dbReference type="InterPro" id="IPR048268">
    <property type="entry name" value="Arginosuc_syn_C"/>
</dbReference>
<reference evidence="13" key="1">
    <citation type="submission" date="2020-10" db="EMBL/GenBank/DDBJ databases">
        <title>Unveiling of a novel bifunctional photoreceptor, Dualchrome1, isolated from a cosmopolitan green alga.</title>
        <authorList>
            <person name="Suzuki S."/>
            <person name="Kawachi M."/>
        </authorList>
    </citation>
    <scope>NUCLEOTIDE SEQUENCE</scope>
    <source>
        <strain evidence="13">NIES 2893</strain>
    </source>
</reference>
<dbReference type="PROSITE" id="PS00565">
    <property type="entry name" value="ARGININOSUCCIN_SYN_2"/>
    <property type="match status" value="1"/>
</dbReference>
<proteinExistence type="inferred from homology"/>
<evidence type="ECO:0000256" key="6">
    <source>
        <dbReference type="ARBA" id="ARBA00022605"/>
    </source>
</evidence>
<evidence type="ECO:0000259" key="11">
    <source>
        <dbReference type="Pfam" id="PF00764"/>
    </source>
</evidence>
<keyword evidence="8" id="KW-0067">ATP-binding</keyword>
<gene>
    <name evidence="13" type="ORF">PPROV_000026500</name>
</gene>
<dbReference type="EC" id="6.3.4.5" evidence="3"/>
<dbReference type="GO" id="GO:0006526">
    <property type="term" value="P:L-arginine biosynthetic process"/>
    <property type="evidence" value="ECO:0007669"/>
    <property type="project" value="UniProtKB-UniPathway"/>
</dbReference>
<dbReference type="NCBIfam" id="NF001770">
    <property type="entry name" value="PRK00509.1"/>
    <property type="match status" value="1"/>
</dbReference>
<evidence type="ECO:0000256" key="1">
    <source>
        <dbReference type="ARBA" id="ARBA00004967"/>
    </source>
</evidence>
<evidence type="ECO:0000256" key="8">
    <source>
        <dbReference type="ARBA" id="ARBA00022840"/>
    </source>
</evidence>
<dbReference type="GO" id="GO:0000053">
    <property type="term" value="P:argininosuccinate metabolic process"/>
    <property type="evidence" value="ECO:0007669"/>
    <property type="project" value="TreeGrafter"/>
</dbReference>
<dbReference type="Proteomes" id="UP000660262">
    <property type="component" value="Unassembled WGS sequence"/>
</dbReference>
<protein>
    <recommendedName>
        <fullName evidence="3">argininosuccinate synthase</fullName>
        <ecNumber evidence="3">6.3.4.5</ecNumber>
    </recommendedName>
    <alternativeName>
        <fullName evidence="9">Citrulline--aspartate ligase</fullName>
    </alternativeName>
</protein>
<keyword evidence="6" id="KW-0028">Amino-acid biosynthesis</keyword>
<feature type="compositionally biased region" description="Low complexity" evidence="10">
    <location>
        <begin position="1"/>
        <end position="16"/>
    </location>
</feature>
<dbReference type="AlphaFoldDB" id="A0A830H7J2"/>